<dbReference type="InterPro" id="IPR010992">
    <property type="entry name" value="IHF-like_DNA-bd_dom_sf"/>
</dbReference>
<dbReference type="RefSeq" id="YP_009151676.1">
    <property type="nucleotide sequence ID" value="NC_027374.1"/>
</dbReference>
<proteinExistence type="predicted"/>
<sequence length="97" mass="10946">MLNRKDIARLVAHKGGYGVGDIEEVLKDLEDVIVDVVSQGEDIKLGKLLKINLVDVAAKDCWDGLNHKYIPKEAKRVPKVKFLSRLQEIELPPKEDK</sequence>
<evidence type="ECO:0000313" key="1">
    <source>
        <dbReference type="EMBL" id="AIW03511.1"/>
    </source>
</evidence>
<dbReference type="Gene3D" id="4.10.520.10">
    <property type="entry name" value="IHF-like DNA-binding proteins"/>
    <property type="match status" value="1"/>
</dbReference>
<dbReference type="GO" id="GO:0003677">
    <property type="term" value="F:DNA binding"/>
    <property type="evidence" value="ECO:0007669"/>
    <property type="project" value="UniProtKB-KW"/>
</dbReference>
<dbReference type="OrthoDB" id="19572at10239"/>
<protein>
    <submittedName>
        <fullName evidence="1">DNA-binding protein</fullName>
    </submittedName>
</protein>
<dbReference type="EMBL" id="KM236246">
    <property type="protein sequence ID" value="AIW03511.1"/>
    <property type="molecule type" value="Genomic_DNA"/>
</dbReference>
<gene>
    <name evidence="1" type="ORF">CPT_Moonbeam113</name>
</gene>
<evidence type="ECO:0000313" key="2">
    <source>
        <dbReference type="Proteomes" id="UP000030207"/>
    </source>
</evidence>
<name>A0A0A0RSL4_9CAUD</name>
<reference evidence="1 2" key="1">
    <citation type="submission" date="2014-07" db="EMBL/GenBank/DDBJ databases">
        <title>Complete Genome of Bacillus megaterium Myophage Moonbeam.</title>
        <authorList>
            <person name="Cadungog J.N."/>
            <person name="Khatemi B.E."/>
            <person name="Hernandez A.C."/>
            <person name="Everett G.F.K."/>
        </authorList>
    </citation>
    <scope>NUCLEOTIDE SEQUENCE [LARGE SCALE GENOMIC DNA]</scope>
</reference>
<dbReference type="Pfam" id="PF00216">
    <property type="entry name" value="Bac_DNA_binding"/>
    <property type="match status" value="1"/>
</dbReference>
<dbReference type="GeneID" id="24608088"/>
<organism evidence="1 2">
    <name type="scientific">Bacillus phage Moonbeam</name>
    <dbReference type="NCBI Taxonomy" id="1540091"/>
    <lineage>
        <taxon>Viruses</taxon>
        <taxon>Duplodnaviria</taxon>
        <taxon>Heunggongvirae</taxon>
        <taxon>Uroviricota</taxon>
        <taxon>Caudoviricetes</taxon>
        <taxon>Herelleviridae</taxon>
        <taxon>Bastillevirinae</taxon>
        <taxon>Moonbeamvirus</taxon>
        <taxon>Moonbeamvirus moonbeam</taxon>
    </lineage>
</organism>
<dbReference type="SUPFAM" id="SSF47729">
    <property type="entry name" value="IHF-like DNA-binding proteins"/>
    <property type="match status" value="1"/>
</dbReference>
<dbReference type="Proteomes" id="UP000030207">
    <property type="component" value="Segment"/>
</dbReference>
<dbReference type="GO" id="GO:0030527">
    <property type="term" value="F:structural constituent of chromatin"/>
    <property type="evidence" value="ECO:0007669"/>
    <property type="project" value="InterPro"/>
</dbReference>
<keyword evidence="1" id="KW-0238">DNA-binding</keyword>
<dbReference type="KEGG" id="vg:24608088"/>
<accession>A0A0A0RSL4</accession>
<keyword evidence="2" id="KW-1185">Reference proteome</keyword>
<dbReference type="InterPro" id="IPR000119">
    <property type="entry name" value="Hist_DNA-bd"/>
</dbReference>